<proteinExistence type="predicted"/>
<reference evidence="3 4" key="1">
    <citation type="submission" date="2024-04" db="EMBL/GenBank/DDBJ databases">
        <authorList>
            <person name="Waldvogel A.-M."/>
            <person name="Schoenle A."/>
        </authorList>
    </citation>
    <scope>NUCLEOTIDE SEQUENCE [LARGE SCALE GENOMIC DNA]</scope>
</reference>
<accession>A0AAV2JLD8</accession>
<evidence type="ECO:0000313" key="3">
    <source>
        <dbReference type="EMBL" id="CAL1577533.1"/>
    </source>
</evidence>
<dbReference type="CDD" id="cd00038">
    <property type="entry name" value="CAP_ED"/>
    <property type="match status" value="1"/>
</dbReference>
<feature type="domain" description="Cyclic nucleotide-binding" evidence="2">
    <location>
        <begin position="59"/>
        <end position="97"/>
    </location>
</feature>
<feature type="compositionally biased region" description="Basic and acidic residues" evidence="1">
    <location>
        <begin position="11"/>
        <end position="34"/>
    </location>
</feature>
<keyword evidence="4" id="KW-1185">Reference proteome</keyword>
<dbReference type="InterPro" id="IPR000595">
    <property type="entry name" value="cNMP-bd_dom"/>
</dbReference>
<dbReference type="EMBL" id="OZ035835">
    <property type="protein sequence ID" value="CAL1577533.1"/>
    <property type="molecule type" value="Genomic_DNA"/>
</dbReference>
<dbReference type="SUPFAM" id="SSF51206">
    <property type="entry name" value="cAMP-binding domain-like"/>
    <property type="match status" value="1"/>
</dbReference>
<evidence type="ECO:0000259" key="2">
    <source>
        <dbReference type="PROSITE" id="PS50042"/>
    </source>
</evidence>
<dbReference type="InterPro" id="IPR014710">
    <property type="entry name" value="RmlC-like_jellyroll"/>
</dbReference>
<sequence length="114" mass="12763">MEQDRDEVEEREEREMEDKGEVEQVGEMEQKGEETDACFTRQKVGVVVLCRPIPHSVNVTHGRVEVLKENALLGEMSAGKVFGELAILYDCTRTATVKGIGPAEERTRRAGMRG</sequence>
<dbReference type="InterPro" id="IPR018490">
    <property type="entry name" value="cNMP-bd_dom_sf"/>
</dbReference>
<name>A0AAV2JLD8_KNICA</name>
<evidence type="ECO:0000256" key="1">
    <source>
        <dbReference type="SAM" id="MobiDB-lite"/>
    </source>
</evidence>
<protein>
    <recommendedName>
        <fullName evidence="2">Cyclic nucleotide-binding domain-containing protein</fullName>
    </recommendedName>
</protein>
<gene>
    <name evidence="3" type="ORF">KC01_LOCUS8872</name>
</gene>
<dbReference type="PROSITE" id="PS50042">
    <property type="entry name" value="CNMP_BINDING_3"/>
    <property type="match status" value="1"/>
</dbReference>
<dbReference type="Proteomes" id="UP001497482">
    <property type="component" value="Chromosome 13"/>
</dbReference>
<feature type="region of interest" description="Disordered" evidence="1">
    <location>
        <begin position="1"/>
        <end position="34"/>
    </location>
</feature>
<evidence type="ECO:0000313" key="4">
    <source>
        <dbReference type="Proteomes" id="UP001497482"/>
    </source>
</evidence>
<dbReference type="AlphaFoldDB" id="A0AAV2JLD8"/>
<dbReference type="Gene3D" id="2.60.120.10">
    <property type="entry name" value="Jelly Rolls"/>
    <property type="match status" value="1"/>
</dbReference>
<organism evidence="3 4">
    <name type="scientific">Knipowitschia caucasica</name>
    <name type="common">Caucasian dwarf goby</name>
    <name type="synonym">Pomatoschistus caucasicus</name>
    <dbReference type="NCBI Taxonomy" id="637954"/>
    <lineage>
        <taxon>Eukaryota</taxon>
        <taxon>Metazoa</taxon>
        <taxon>Chordata</taxon>
        <taxon>Craniata</taxon>
        <taxon>Vertebrata</taxon>
        <taxon>Euteleostomi</taxon>
        <taxon>Actinopterygii</taxon>
        <taxon>Neopterygii</taxon>
        <taxon>Teleostei</taxon>
        <taxon>Neoteleostei</taxon>
        <taxon>Acanthomorphata</taxon>
        <taxon>Gobiaria</taxon>
        <taxon>Gobiiformes</taxon>
        <taxon>Gobioidei</taxon>
        <taxon>Gobiidae</taxon>
        <taxon>Gobiinae</taxon>
        <taxon>Knipowitschia</taxon>
    </lineage>
</organism>
<feature type="compositionally biased region" description="Acidic residues" evidence="1">
    <location>
        <begin position="1"/>
        <end position="10"/>
    </location>
</feature>